<proteinExistence type="predicted"/>
<dbReference type="InterPro" id="IPR003599">
    <property type="entry name" value="Ig_sub"/>
</dbReference>
<evidence type="ECO:0000256" key="2">
    <source>
        <dbReference type="SAM" id="SignalP"/>
    </source>
</evidence>
<evidence type="ECO:0000313" key="5">
    <source>
        <dbReference type="Proteomes" id="UP001152803"/>
    </source>
</evidence>
<reference evidence="4" key="1">
    <citation type="journal article" date="2023" name="Science">
        <title>Genome structures resolve the early diversification of teleost fishes.</title>
        <authorList>
            <person name="Parey E."/>
            <person name="Louis A."/>
            <person name="Montfort J."/>
            <person name="Bouchez O."/>
            <person name="Roques C."/>
            <person name="Iampietro C."/>
            <person name="Lluch J."/>
            <person name="Castinel A."/>
            <person name="Donnadieu C."/>
            <person name="Desvignes T."/>
            <person name="Floi Bucao C."/>
            <person name="Jouanno E."/>
            <person name="Wen M."/>
            <person name="Mejri S."/>
            <person name="Dirks R."/>
            <person name="Jansen H."/>
            <person name="Henkel C."/>
            <person name="Chen W.J."/>
            <person name="Zahm M."/>
            <person name="Cabau C."/>
            <person name="Klopp C."/>
            <person name="Thompson A.W."/>
            <person name="Robinson-Rechavi M."/>
            <person name="Braasch I."/>
            <person name="Lecointre G."/>
            <person name="Bobe J."/>
            <person name="Postlethwait J.H."/>
            <person name="Berthelot C."/>
            <person name="Roest Crollius H."/>
            <person name="Guiguen Y."/>
        </authorList>
    </citation>
    <scope>NUCLEOTIDE SEQUENCE</scope>
    <source>
        <strain evidence="4">Concon-B</strain>
    </source>
</reference>
<feature type="chain" id="PRO_5040235802" description="Ig-like domain-containing protein" evidence="2">
    <location>
        <begin position="22"/>
        <end position="188"/>
    </location>
</feature>
<dbReference type="InterPro" id="IPR036179">
    <property type="entry name" value="Ig-like_dom_sf"/>
</dbReference>
<dbReference type="PROSITE" id="PS50835">
    <property type="entry name" value="IG_LIKE"/>
    <property type="match status" value="1"/>
</dbReference>
<dbReference type="Proteomes" id="UP001152803">
    <property type="component" value="Unassembled WGS sequence"/>
</dbReference>
<keyword evidence="1" id="KW-1133">Transmembrane helix</keyword>
<keyword evidence="1" id="KW-0472">Membrane</keyword>
<dbReference type="EMBL" id="JAFJMO010000007">
    <property type="protein sequence ID" value="KAJ8271716.1"/>
    <property type="molecule type" value="Genomic_DNA"/>
</dbReference>
<dbReference type="SUPFAM" id="SSF48726">
    <property type="entry name" value="Immunoglobulin"/>
    <property type="match status" value="1"/>
</dbReference>
<evidence type="ECO:0000259" key="3">
    <source>
        <dbReference type="PROSITE" id="PS50835"/>
    </source>
</evidence>
<dbReference type="AlphaFoldDB" id="A0A9Q1DIT8"/>
<keyword evidence="1" id="KW-0812">Transmembrane</keyword>
<dbReference type="OrthoDB" id="8939957at2759"/>
<dbReference type="SMART" id="SM00409">
    <property type="entry name" value="IG"/>
    <property type="match status" value="1"/>
</dbReference>
<dbReference type="Pfam" id="PF07686">
    <property type="entry name" value="V-set"/>
    <property type="match status" value="1"/>
</dbReference>
<dbReference type="CDD" id="cd00099">
    <property type="entry name" value="IgV"/>
    <property type="match status" value="1"/>
</dbReference>
<comment type="caution">
    <text evidence="4">The sequence shown here is derived from an EMBL/GenBank/DDBJ whole genome shotgun (WGS) entry which is preliminary data.</text>
</comment>
<accession>A0A9Q1DIT8</accession>
<keyword evidence="5" id="KW-1185">Reference proteome</keyword>
<keyword evidence="2" id="KW-0732">Signal</keyword>
<dbReference type="InterPro" id="IPR013783">
    <property type="entry name" value="Ig-like_fold"/>
</dbReference>
<evidence type="ECO:0000313" key="4">
    <source>
        <dbReference type="EMBL" id="KAJ8271716.1"/>
    </source>
</evidence>
<dbReference type="Gene3D" id="2.60.40.10">
    <property type="entry name" value="Immunoglobulins"/>
    <property type="match status" value="1"/>
</dbReference>
<organism evidence="4 5">
    <name type="scientific">Conger conger</name>
    <name type="common">Conger eel</name>
    <name type="synonym">Muraena conger</name>
    <dbReference type="NCBI Taxonomy" id="82655"/>
    <lineage>
        <taxon>Eukaryota</taxon>
        <taxon>Metazoa</taxon>
        <taxon>Chordata</taxon>
        <taxon>Craniata</taxon>
        <taxon>Vertebrata</taxon>
        <taxon>Euteleostomi</taxon>
        <taxon>Actinopterygii</taxon>
        <taxon>Neopterygii</taxon>
        <taxon>Teleostei</taxon>
        <taxon>Anguilliformes</taxon>
        <taxon>Congridae</taxon>
        <taxon>Conger</taxon>
    </lineage>
</organism>
<feature type="domain" description="Ig-like" evidence="3">
    <location>
        <begin position="4"/>
        <end position="106"/>
    </location>
</feature>
<protein>
    <recommendedName>
        <fullName evidence="3">Ig-like domain-containing protein</fullName>
    </recommendedName>
</protein>
<dbReference type="InterPro" id="IPR013106">
    <property type="entry name" value="Ig_V-set"/>
</dbReference>
<sequence>MPLPCIISLFVFSLMMESLETVLQKAVDLGDAVELRCIISYHYEITWMRQGPNEVPTILLVAKLEDAGKVGYVYQRSKHFIGVSSNRSISLMIKGITKADYALYYCAGKDTKILNFGNGTQLLDPGSGMQVTHPVTKDYVGSEKAPDDHSGWASPLFYQLYAALQGLGLLGMISALAAVHLKSRKQRV</sequence>
<dbReference type="InterPro" id="IPR007110">
    <property type="entry name" value="Ig-like_dom"/>
</dbReference>
<gene>
    <name evidence="4" type="ORF">COCON_G00105750</name>
</gene>
<feature type="transmembrane region" description="Helical" evidence="1">
    <location>
        <begin position="156"/>
        <end position="179"/>
    </location>
</feature>
<feature type="signal peptide" evidence="2">
    <location>
        <begin position="1"/>
        <end position="21"/>
    </location>
</feature>
<name>A0A9Q1DIT8_CONCO</name>
<evidence type="ECO:0000256" key="1">
    <source>
        <dbReference type="SAM" id="Phobius"/>
    </source>
</evidence>